<protein>
    <recommendedName>
        <fullName evidence="6 7">Methionine aminopeptidase</fullName>
        <shortName evidence="6">MAP</shortName>
        <shortName evidence="6">MetAP</shortName>
        <ecNumber evidence="6 7">3.4.11.18</ecNumber>
    </recommendedName>
    <alternativeName>
        <fullName evidence="6">Peptidase M</fullName>
    </alternativeName>
</protein>
<feature type="binding site" evidence="6">
    <location>
        <position position="202"/>
    </location>
    <ligand>
        <name>a divalent metal cation</name>
        <dbReference type="ChEBI" id="CHEBI:60240"/>
        <label>2</label>
        <note>catalytic</note>
    </ligand>
</feature>
<evidence type="ECO:0000313" key="10">
    <source>
        <dbReference type="Proteomes" id="UP000301475"/>
    </source>
</evidence>
<comment type="subunit">
    <text evidence="6">Monomer.</text>
</comment>
<evidence type="ECO:0000256" key="6">
    <source>
        <dbReference type="HAMAP-Rule" id="MF_01974"/>
    </source>
</evidence>
<evidence type="ECO:0000256" key="3">
    <source>
        <dbReference type="ARBA" id="ARBA00022670"/>
    </source>
</evidence>
<feature type="binding site" evidence="6">
    <location>
        <position position="106"/>
    </location>
    <ligand>
        <name>a divalent metal cation</name>
        <dbReference type="ChEBI" id="CHEBI:60240"/>
        <label>1</label>
    </ligand>
</feature>
<feature type="binding site" evidence="6">
    <location>
        <position position="176"/>
    </location>
    <ligand>
        <name>substrate</name>
    </ligand>
</feature>
<dbReference type="EMBL" id="CP039381">
    <property type="protein sequence ID" value="QCT07128.1"/>
    <property type="molecule type" value="Genomic_DNA"/>
</dbReference>
<dbReference type="OrthoDB" id="9802055at2"/>
<keyword evidence="4 6" id="KW-0479">Metal-binding</keyword>
<dbReference type="KEGG" id="ruj:E5Z56_07040"/>
<gene>
    <name evidence="6 9" type="primary">map</name>
    <name evidence="9" type="ORF">E5Z56_07040</name>
</gene>
<dbReference type="InterPro" id="IPR001714">
    <property type="entry name" value="Pept_M24_MAP"/>
</dbReference>
<comment type="catalytic activity">
    <reaction evidence="6 7">
        <text>Release of N-terminal amino acids, preferentially methionine, from peptides and arylamides.</text>
        <dbReference type="EC" id="3.4.11.18"/>
    </reaction>
</comment>
<dbReference type="NCBIfam" id="TIGR00500">
    <property type="entry name" value="met_pdase_I"/>
    <property type="match status" value="1"/>
</dbReference>
<evidence type="ECO:0000256" key="2">
    <source>
        <dbReference type="ARBA" id="ARBA00022438"/>
    </source>
</evidence>
<dbReference type="PRINTS" id="PR00599">
    <property type="entry name" value="MAPEPTIDASE"/>
</dbReference>
<comment type="function">
    <text evidence="1 6">Removes the N-terminal methionine from nascent proteins. The N-terminal methionine is often cleaved when the second residue in the primary sequence is small and uncharged (Met-Ala-, Cys, Gly, Pro, Ser, Thr, or Val). Requires deformylation of the N(alpha)-formylated initiator methionine before it can be hydrolyzed.</text>
</comment>
<evidence type="ECO:0000259" key="8">
    <source>
        <dbReference type="Pfam" id="PF00557"/>
    </source>
</evidence>
<dbReference type="GO" id="GO:0046872">
    <property type="term" value="F:metal ion binding"/>
    <property type="evidence" value="ECO:0007669"/>
    <property type="project" value="UniProtKB-UniRule"/>
</dbReference>
<dbReference type="Gene3D" id="3.90.230.10">
    <property type="entry name" value="Creatinase/methionine aminopeptidase superfamily"/>
    <property type="match status" value="1"/>
</dbReference>
<accession>A0A4P8Y1T1</accession>
<organism evidence="9 10">
    <name type="scientific">Ruminococcus bovis</name>
    <dbReference type="NCBI Taxonomy" id="2564099"/>
    <lineage>
        <taxon>Bacteria</taxon>
        <taxon>Bacillati</taxon>
        <taxon>Bacillota</taxon>
        <taxon>Clostridia</taxon>
        <taxon>Eubacteriales</taxon>
        <taxon>Oscillospiraceae</taxon>
        <taxon>Ruminococcus</taxon>
    </lineage>
</organism>
<dbReference type="SUPFAM" id="SSF55920">
    <property type="entry name" value="Creatinase/aminopeptidase"/>
    <property type="match status" value="1"/>
</dbReference>
<dbReference type="InterPro" id="IPR000994">
    <property type="entry name" value="Pept_M24"/>
</dbReference>
<dbReference type="EC" id="3.4.11.18" evidence="6 7"/>
<comment type="similarity">
    <text evidence="6">Belongs to the peptidase M24A family. Methionine aminopeptidase type 1 subfamily.</text>
</comment>
<feature type="binding site" evidence="6">
    <location>
        <position position="95"/>
    </location>
    <ligand>
        <name>a divalent metal cation</name>
        <dbReference type="ChEBI" id="CHEBI:60240"/>
        <label>1</label>
    </ligand>
</feature>
<reference evidence="9 10" key="1">
    <citation type="submission" date="2019-04" db="EMBL/GenBank/DDBJ databases">
        <authorList>
            <person name="Embree M."/>
            <person name="Gaffney J.R."/>
        </authorList>
    </citation>
    <scope>NUCLEOTIDE SEQUENCE [LARGE SCALE GENOMIC DNA]</scope>
    <source>
        <strain evidence="9 10">JE7A12</strain>
    </source>
</reference>
<dbReference type="AlphaFoldDB" id="A0A4P8Y1T1"/>
<dbReference type="PANTHER" id="PTHR43330:SF27">
    <property type="entry name" value="METHIONINE AMINOPEPTIDASE"/>
    <property type="match status" value="1"/>
</dbReference>
<sequence>MVVIKSSRELQQMKEACRISANALVVAGKAVEPGVSTLEIDTIVRKYIEKEGATPSFLGYGGFPASACISVNNVVIHGIPSKKQILKEGDIVSVDVGAFIDGFHGDNAYTFKCGKVSAEAEALLKATEESLYEGIKQAKAGNRVGDIGSAVQKYVEDRSYSVVRDFVGHGVGAKLHEDPSVPNYGTAGRGVRLIPGMTIAIEPMVCAGDYKVKVMPDEWTTVTCDGSLAAHFEHSIAITSDGPEILTIPDLK</sequence>
<feature type="domain" description="Peptidase M24" evidence="8">
    <location>
        <begin position="12"/>
        <end position="239"/>
    </location>
</feature>
<dbReference type="PANTHER" id="PTHR43330">
    <property type="entry name" value="METHIONINE AMINOPEPTIDASE"/>
    <property type="match status" value="1"/>
</dbReference>
<feature type="binding site" evidence="6">
    <location>
        <position position="77"/>
    </location>
    <ligand>
        <name>substrate</name>
    </ligand>
</feature>
<dbReference type="CDD" id="cd01086">
    <property type="entry name" value="MetAP1"/>
    <property type="match status" value="1"/>
</dbReference>
<dbReference type="Proteomes" id="UP000301475">
    <property type="component" value="Chromosome"/>
</dbReference>
<keyword evidence="10" id="KW-1185">Reference proteome</keyword>
<feature type="binding site" evidence="6">
    <location>
        <position position="106"/>
    </location>
    <ligand>
        <name>a divalent metal cation</name>
        <dbReference type="ChEBI" id="CHEBI:60240"/>
        <label>2</label>
        <note>catalytic</note>
    </ligand>
</feature>
<keyword evidence="5 6" id="KW-0378">Hydrolase</keyword>
<dbReference type="GO" id="GO:0006508">
    <property type="term" value="P:proteolysis"/>
    <property type="evidence" value="ECO:0007669"/>
    <property type="project" value="UniProtKB-KW"/>
</dbReference>
<dbReference type="RefSeq" id="WP_138157187.1">
    <property type="nucleotide sequence ID" value="NZ_CP039381.1"/>
</dbReference>
<dbReference type="InterPro" id="IPR002467">
    <property type="entry name" value="Pept_M24A_MAP1"/>
</dbReference>
<feature type="binding site" evidence="6">
    <location>
        <position position="233"/>
    </location>
    <ligand>
        <name>a divalent metal cation</name>
        <dbReference type="ChEBI" id="CHEBI:60240"/>
        <label>2</label>
        <note>catalytic</note>
    </ligand>
</feature>
<evidence type="ECO:0000256" key="4">
    <source>
        <dbReference type="ARBA" id="ARBA00022723"/>
    </source>
</evidence>
<evidence type="ECO:0000256" key="5">
    <source>
        <dbReference type="ARBA" id="ARBA00022801"/>
    </source>
</evidence>
<comment type="cofactor">
    <cofactor evidence="6">
        <name>Co(2+)</name>
        <dbReference type="ChEBI" id="CHEBI:48828"/>
    </cofactor>
    <cofactor evidence="6">
        <name>Zn(2+)</name>
        <dbReference type="ChEBI" id="CHEBI:29105"/>
    </cofactor>
    <cofactor evidence="6">
        <name>Mn(2+)</name>
        <dbReference type="ChEBI" id="CHEBI:29035"/>
    </cofactor>
    <cofactor evidence="6">
        <name>Fe(2+)</name>
        <dbReference type="ChEBI" id="CHEBI:29033"/>
    </cofactor>
    <text evidence="6">Binds 2 divalent metal cations per subunit. Has a high-affinity and a low affinity metal-binding site. The true nature of the physiological cofactor is under debate. The enzyme is active with cobalt, zinc, manganese or divalent iron ions. Most likely, methionine aminopeptidases function as mononuclear Fe(2+)-metalloproteases under physiological conditions, and the catalytically relevant metal-binding site has been assigned to the histidine-containing high-affinity site.</text>
</comment>
<proteinExistence type="inferred from homology"/>
<evidence type="ECO:0000256" key="7">
    <source>
        <dbReference type="RuleBase" id="RU003653"/>
    </source>
</evidence>
<dbReference type="HAMAP" id="MF_01974">
    <property type="entry name" value="MetAP_1"/>
    <property type="match status" value="1"/>
</dbReference>
<dbReference type="PROSITE" id="PS00680">
    <property type="entry name" value="MAP_1"/>
    <property type="match status" value="1"/>
</dbReference>
<dbReference type="GO" id="GO:0005829">
    <property type="term" value="C:cytosol"/>
    <property type="evidence" value="ECO:0007669"/>
    <property type="project" value="TreeGrafter"/>
</dbReference>
<evidence type="ECO:0000313" key="9">
    <source>
        <dbReference type="EMBL" id="QCT07128.1"/>
    </source>
</evidence>
<feature type="binding site" evidence="6">
    <location>
        <position position="169"/>
    </location>
    <ligand>
        <name>a divalent metal cation</name>
        <dbReference type="ChEBI" id="CHEBI:60240"/>
        <label>2</label>
        <note>catalytic</note>
    </ligand>
</feature>
<keyword evidence="2 6" id="KW-0031">Aminopeptidase</keyword>
<dbReference type="InterPro" id="IPR036005">
    <property type="entry name" value="Creatinase/aminopeptidase-like"/>
</dbReference>
<dbReference type="GO" id="GO:0004239">
    <property type="term" value="F:initiator methionyl aminopeptidase activity"/>
    <property type="evidence" value="ECO:0007669"/>
    <property type="project" value="UniProtKB-UniRule"/>
</dbReference>
<evidence type="ECO:0000256" key="1">
    <source>
        <dbReference type="ARBA" id="ARBA00002521"/>
    </source>
</evidence>
<dbReference type="GO" id="GO:0070006">
    <property type="term" value="F:metalloaminopeptidase activity"/>
    <property type="evidence" value="ECO:0007669"/>
    <property type="project" value="UniProtKB-UniRule"/>
</dbReference>
<feature type="binding site" evidence="6">
    <location>
        <position position="233"/>
    </location>
    <ligand>
        <name>a divalent metal cation</name>
        <dbReference type="ChEBI" id="CHEBI:60240"/>
        <label>1</label>
    </ligand>
</feature>
<name>A0A4P8Y1T1_9FIRM</name>
<dbReference type="Pfam" id="PF00557">
    <property type="entry name" value="Peptidase_M24"/>
    <property type="match status" value="1"/>
</dbReference>
<keyword evidence="3 6" id="KW-0645">Protease</keyword>